<accession>A0A7N2MIW2</accession>
<sequence>MGKTSLARVVYIMISNQFEACSFVADVREVYKEYGILQLQQKLLNDLLILRDMNVKDVDNGVSMIKNRLRHKNILLILDDVNELDQLNKLGAKHWLGPGSRVIITTRDMKLLMTHKVDEIYEVEVLRNDEAFHLFNSKDFDKEHPTKDYLELSQAFVHYANGIPLAIEVLGSFLNERSTSKWKSELDRLREFPESKILNVLQISFEGLHKIEKEIFLNIACFFNHKNQETIIAILDCLRLYHEIGLRVLIEKSLIKLQDNQLWIHDLLQEMGRDIVCKECPKDLGKRSRLWLYKDIDNVLTNNMGTETIQGIVLKLPKPKEAHWDPESFSKMHCLKFLIIGNVQSCKTLKFINLKISLKIFETPDFTKIPILEKLVLKDYINLQEIHPSIGVHKKLTLLNLKGCRNLRSLPGKFEMESPKIIILSECSNLKRIPKFGENMKHVSKLYLDDTAITKLPISIGNLTGLSSLNSKRKSDPMRGKMLCTYAFCDVLPLALLFLLQVEVPPPTTGGTLVKEVMTASSAVPLGVEKEPDVTKEVGQPVQTLNPTKTVSLEPMIEHALRKKSLEGASSSIQAGQTSVQTALEATTSLESKGFEVGGESKHRPIIRDKPEDGSVDVTLAPVLQHHTADGNEDGLTMEFYLCKDDPVIQSCQSNRLGDPLPAGLNSLEQYYGLASAAKDKSYLAGTKDIFIYDPLKKFTNIFSLASMSTQGASLLTSSSSSSRRWIYDVFLSFRGKDTRNSFTDHLYVALQHTSIFTFRDNERLERGKSISPELLKAIEESRFAIVILSKTYASSICCLDELTKIIQCMKGKEMTVLPIFYEVDPSNVRK</sequence>
<evidence type="ECO:0000259" key="3">
    <source>
        <dbReference type="PROSITE" id="PS50104"/>
    </source>
</evidence>
<dbReference type="PANTHER" id="PTHR11017">
    <property type="entry name" value="LEUCINE-RICH REPEAT-CONTAINING PROTEIN"/>
    <property type="match status" value="1"/>
</dbReference>
<evidence type="ECO:0000256" key="2">
    <source>
        <dbReference type="ARBA" id="ARBA00022737"/>
    </source>
</evidence>
<dbReference type="Gramene" id="QL09p006824:mrna">
    <property type="protein sequence ID" value="QL09p006824:mrna"/>
    <property type="gene ID" value="QL09p006824"/>
</dbReference>
<evidence type="ECO:0000313" key="5">
    <source>
        <dbReference type="Proteomes" id="UP000594261"/>
    </source>
</evidence>
<keyword evidence="5" id="KW-1185">Reference proteome</keyword>
<dbReference type="Gene3D" id="3.80.10.10">
    <property type="entry name" value="Ribonuclease Inhibitor"/>
    <property type="match status" value="1"/>
</dbReference>
<organism evidence="4 5">
    <name type="scientific">Quercus lobata</name>
    <name type="common">Valley oak</name>
    <dbReference type="NCBI Taxonomy" id="97700"/>
    <lineage>
        <taxon>Eukaryota</taxon>
        <taxon>Viridiplantae</taxon>
        <taxon>Streptophyta</taxon>
        <taxon>Embryophyta</taxon>
        <taxon>Tracheophyta</taxon>
        <taxon>Spermatophyta</taxon>
        <taxon>Magnoliopsida</taxon>
        <taxon>eudicotyledons</taxon>
        <taxon>Gunneridae</taxon>
        <taxon>Pentapetalae</taxon>
        <taxon>rosids</taxon>
        <taxon>fabids</taxon>
        <taxon>Fagales</taxon>
        <taxon>Fagaceae</taxon>
        <taxon>Quercus</taxon>
    </lineage>
</organism>
<dbReference type="InterPro" id="IPR027417">
    <property type="entry name" value="P-loop_NTPase"/>
</dbReference>
<dbReference type="GO" id="GO:0006952">
    <property type="term" value="P:defense response"/>
    <property type="evidence" value="ECO:0007669"/>
    <property type="project" value="InterPro"/>
</dbReference>
<dbReference type="Proteomes" id="UP000594261">
    <property type="component" value="Chromosome 9"/>
</dbReference>
<protein>
    <recommendedName>
        <fullName evidence="3">TIR domain-containing protein</fullName>
    </recommendedName>
</protein>
<dbReference type="EMBL" id="LRBV02000009">
    <property type="status" value="NOT_ANNOTATED_CDS"/>
    <property type="molecule type" value="Genomic_DNA"/>
</dbReference>
<dbReference type="InterPro" id="IPR035897">
    <property type="entry name" value="Toll_tir_struct_dom_sf"/>
</dbReference>
<dbReference type="InParanoid" id="A0A7N2MIW2"/>
<dbReference type="InterPro" id="IPR058192">
    <property type="entry name" value="WHD_ROQ1-like"/>
</dbReference>
<dbReference type="Gene3D" id="1.10.8.430">
    <property type="entry name" value="Helical domain of apoptotic protease-activating factors"/>
    <property type="match status" value="1"/>
</dbReference>
<dbReference type="InterPro" id="IPR042197">
    <property type="entry name" value="Apaf_helical"/>
</dbReference>
<dbReference type="InterPro" id="IPR044974">
    <property type="entry name" value="Disease_R_plants"/>
</dbReference>
<keyword evidence="2" id="KW-0677">Repeat</keyword>
<dbReference type="Pfam" id="PF00931">
    <property type="entry name" value="NB-ARC"/>
    <property type="match status" value="1"/>
</dbReference>
<dbReference type="SUPFAM" id="SSF52540">
    <property type="entry name" value="P-loop containing nucleoside triphosphate hydrolases"/>
    <property type="match status" value="1"/>
</dbReference>
<keyword evidence="1" id="KW-0433">Leucine-rich repeat</keyword>
<dbReference type="AlphaFoldDB" id="A0A7N2MIW2"/>
<dbReference type="Gene3D" id="3.40.50.300">
    <property type="entry name" value="P-loop containing nucleotide triphosphate hydrolases"/>
    <property type="match status" value="1"/>
</dbReference>
<dbReference type="InterPro" id="IPR032675">
    <property type="entry name" value="LRR_dom_sf"/>
</dbReference>
<dbReference type="EnsemblPlants" id="QL09p006824:mrna">
    <property type="protein sequence ID" value="QL09p006824:mrna"/>
    <property type="gene ID" value="QL09p006824"/>
</dbReference>
<proteinExistence type="predicted"/>
<dbReference type="SUPFAM" id="SSF52200">
    <property type="entry name" value="Toll/Interleukin receptor TIR domain"/>
    <property type="match status" value="1"/>
</dbReference>
<feature type="domain" description="TIR" evidence="3">
    <location>
        <begin position="726"/>
        <end position="831"/>
    </location>
</feature>
<dbReference type="SMART" id="SM00255">
    <property type="entry name" value="TIR"/>
    <property type="match status" value="1"/>
</dbReference>
<reference evidence="4" key="2">
    <citation type="submission" date="2021-01" db="UniProtKB">
        <authorList>
            <consortium name="EnsemblPlants"/>
        </authorList>
    </citation>
    <scope>IDENTIFICATION</scope>
</reference>
<dbReference type="GO" id="GO:0043531">
    <property type="term" value="F:ADP binding"/>
    <property type="evidence" value="ECO:0007669"/>
    <property type="project" value="InterPro"/>
</dbReference>
<reference evidence="4 5" key="1">
    <citation type="journal article" date="2016" name="G3 (Bethesda)">
        <title>First Draft Assembly and Annotation of the Genome of a California Endemic Oak Quercus lobata Nee (Fagaceae).</title>
        <authorList>
            <person name="Sork V.L."/>
            <person name="Fitz-Gibbon S.T."/>
            <person name="Puiu D."/>
            <person name="Crepeau M."/>
            <person name="Gugger P.F."/>
            <person name="Sherman R."/>
            <person name="Stevens K."/>
            <person name="Langley C.H."/>
            <person name="Pellegrini M."/>
            <person name="Salzberg S.L."/>
        </authorList>
    </citation>
    <scope>NUCLEOTIDE SEQUENCE [LARGE SCALE GENOMIC DNA]</scope>
    <source>
        <strain evidence="4 5">cv. SW786</strain>
    </source>
</reference>
<dbReference type="SUPFAM" id="SSF52058">
    <property type="entry name" value="L domain-like"/>
    <property type="match status" value="1"/>
</dbReference>
<name>A0A7N2MIW2_QUELO</name>
<dbReference type="InterPro" id="IPR002182">
    <property type="entry name" value="NB-ARC"/>
</dbReference>
<dbReference type="PROSITE" id="PS50104">
    <property type="entry name" value="TIR"/>
    <property type="match status" value="1"/>
</dbReference>
<dbReference type="InterPro" id="IPR000157">
    <property type="entry name" value="TIR_dom"/>
</dbReference>
<dbReference type="Pfam" id="PF01582">
    <property type="entry name" value="TIR"/>
    <property type="match status" value="1"/>
</dbReference>
<evidence type="ECO:0000313" key="4">
    <source>
        <dbReference type="EnsemblPlants" id="QL09p006824:mrna"/>
    </source>
</evidence>
<evidence type="ECO:0000256" key="1">
    <source>
        <dbReference type="ARBA" id="ARBA00022614"/>
    </source>
</evidence>
<dbReference type="GO" id="GO:0007165">
    <property type="term" value="P:signal transduction"/>
    <property type="evidence" value="ECO:0007669"/>
    <property type="project" value="InterPro"/>
</dbReference>
<dbReference type="PANTHER" id="PTHR11017:SF573">
    <property type="entry name" value="ADP-RIBOSYL CYCLASE_CYCLIC ADP-RIBOSE HYDROLASE"/>
    <property type="match status" value="1"/>
</dbReference>
<dbReference type="Gene3D" id="3.40.50.10140">
    <property type="entry name" value="Toll/interleukin-1 receptor homology (TIR) domain"/>
    <property type="match status" value="1"/>
</dbReference>
<dbReference type="PRINTS" id="PR00364">
    <property type="entry name" value="DISEASERSIST"/>
</dbReference>
<dbReference type="Pfam" id="PF23282">
    <property type="entry name" value="WHD_ROQ1"/>
    <property type="match status" value="1"/>
</dbReference>